<gene>
    <name evidence="1" type="ORF">HGRIS_014933</name>
</gene>
<dbReference type="EMBL" id="JASNQZ010000001">
    <property type="protein sequence ID" value="KAL0961024.1"/>
    <property type="molecule type" value="Genomic_DNA"/>
</dbReference>
<evidence type="ECO:0000313" key="1">
    <source>
        <dbReference type="EMBL" id="KAL0961024.1"/>
    </source>
</evidence>
<evidence type="ECO:0000313" key="2">
    <source>
        <dbReference type="Proteomes" id="UP001556367"/>
    </source>
</evidence>
<name>A0ABR3JYN5_9AGAR</name>
<proteinExistence type="predicted"/>
<organism evidence="1 2">
    <name type="scientific">Hohenbuehelia grisea</name>
    <dbReference type="NCBI Taxonomy" id="104357"/>
    <lineage>
        <taxon>Eukaryota</taxon>
        <taxon>Fungi</taxon>
        <taxon>Dikarya</taxon>
        <taxon>Basidiomycota</taxon>
        <taxon>Agaricomycotina</taxon>
        <taxon>Agaricomycetes</taxon>
        <taxon>Agaricomycetidae</taxon>
        <taxon>Agaricales</taxon>
        <taxon>Pleurotineae</taxon>
        <taxon>Pleurotaceae</taxon>
        <taxon>Hohenbuehelia</taxon>
    </lineage>
</organism>
<protein>
    <submittedName>
        <fullName evidence="1">Uncharacterized protein</fullName>
    </submittedName>
</protein>
<keyword evidence="2" id="KW-1185">Reference proteome</keyword>
<comment type="caution">
    <text evidence="1">The sequence shown here is derived from an EMBL/GenBank/DDBJ whole genome shotgun (WGS) entry which is preliminary data.</text>
</comment>
<sequence length="247" mass="28244">MAWFGCAEAVTEAVEAKCGEPFWACIKILAIGFGVDHAKAAEIMPLCTNIVGLAVWVTDLLRLPTLREKTPRRLSLNLRLAALSALSCPSISPDFSWPLFSKVSHLEFVDPWEDCGSCVGWESITNLTHLGYMFDLEREKISQNAELVSHVSHVLKACHSLQVFVLMNRGHANNASEDQEMRIFEDPRAVLMVRPLDKRKRWETQWYGVRDFWSEAEEIVRLQRELSLRSFMDPRCRNPFQVILVPE</sequence>
<dbReference type="Proteomes" id="UP001556367">
    <property type="component" value="Unassembled WGS sequence"/>
</dbReference>
<reference evidence="2" key="1">
    <citation type="submission" date="2024-06" db="EMBL/GenBank/DDBJ databases">
        <title>Multi-omics analyses provide insights into the biosynthesis of the anticancer antibiotic pleurotin in Hohenbuehelia grisea.</title>
        <authorList>
            <person name="Weaver J.A."/>
            <person name="Alberti F."/>
        </authorList>
    </citation>
    <scope>NUCLEOTIDE SEQUENCE [LARGE SCALE GENOMIC DNA]</scope>
    <source>
        <strain evidence="2">T-177</strain>
    </source>
</reference>
<accession>A0ABR3JYN5</accession>